<dbReference type="CDD" id="cd01846">
    <property type="entry name" value="fatty_acyltransferase_like"/>
    <property type="match status" value="1"/>
</dbReference>
<evidence type="ECO:0000256" key="1">
    <source>
        <dbReference type="ARBA" id="ARBA00022801"/>
    </source>
</evidence>
<evidence type="ECO:0000313" key="5">
    <source>
        <dbReference type="Proteomes" id="UP001500523"/>
    </source>
</evidence>
<dbReference type="InterPro" id="IPR036514">
    <property type="entry name" value="SGNH_hydro_sf"/>
</dbReference>
<evidence type="ECO:0000256" key="2">
    <source>
        <dbReference type="SAM" id="Phobius"/>
    </source>
</evidence>
<comment type="caution">
    <text evidence="4">The sequence shown here is derived from an EMBL/GenBank/DDBJ whole genome shotgun (WGS) entry which is preliminary data.</text>
</comment>
<name>A0ABP7EP04_9SPHN</name>
<dbReference type="Pfam" id="PF00657">
    <property type="entry name" value="Lipase_GDSL"/>
    <property type="match status" value="1"/>
</dbReference>
<dbReference type="InterPro" id="IPR008265">
    <property type="entry name" value="Lipase_GDSL_AS"/>
</dbReference>
<protein>
    <submittedName>
        <fullName evidence="4">SGNH/GDSL hydrolase family protein</fullName>
    </submittedName>
</protein>
<keyword evidence="3" id="KW-0732">Signal</keyword>
<dbReference type="InterPro" id="IPR001087">
    <property type="entry name" value="GDSL"/>
</dbReference>
<dbReference type="NCBIfam" id="TIGR02595">
    <property type="entry name" value="PEP_CTERM"/>
    <property type="match status" value="1"/>
</dbReference>
<dbReference type="InterPro" id="IPR051058">
    <property type="entry name" value="GDSL_Est/Lipase"/>
</dbReference>
<evidence type="ECO:0000313" key="4">
    <source>
        <dbReference type="EMBL" id="GAA3721502.1"/>
    </source>
</evidence>
<dbReference type="PANTHER" id="PTHR45648:SF22">
    <property type="entry name" value="GDSL LIPASE_ACYLHYDROLASE FAMILY PROTEIN (AFU_ORTHOLOGUE AFUA_4G14700)"/>
    <property type="match status" value="1"/>
</dbReference>
<keyword evidence="2" id="KW-0472">Membrane</keyword>
<dbReference type="Gene3D" id="3.40.50.1110">
    <property type="entry name" value="SGNH hydrolase"/>
    <property type="match status" value="1"/>
</dbReference>
<keyword evidence="5" id="KW-1185">Reference proteome</keyword>
<feature type="signal peptide" evidence="3">
    <location>
        <begin position="1"/>
        <end position="27"/>
    </location>
</feature>
<gene>
    <name evidence="4" type="ORF">GCM10022268_32170</name>
</gene>
<feature type="chain" id="PRO_5046143463" evidence="3">
    <location>
        <begin position="28"/>
        <end position="361"/>
    </location>
</feature>
<dbReference type="EMBL" id="BAABBF010000009">
    <property type="protein sequence ID" value="GAA3721502.1"/>
    <property type="molecule type" value="Genomic_DNA"/>
</dbReference>
<keyword evidence="2" id="KW-1133">Transmembrane helix</keyword>
<evidence type="ECO:0000256" key="3">
    <source>
        <dbReference type="SAM" id="SignalP"/>
    </source>
</evidence>
<keyword evidence="2" id="KW-0812">Transmembrane</keyword>
<feature type="transmembrane region" description="Helical" evidence="2">
    <location>
        <begin position="332"/>
        <end position="349"/>
    </location>
</feature>
<sequence>MKATDRALARIAMATAPLLLMATPAAAQQRYSNLFVFGDSLVDAGNAQEGQRRAGRTDPAPAAAGYFQGRFSNGDTFADYLSMSIGGTRTQASLLGGLNFSVGGAQAREMTGDASPSFAEQIGQFALSGKTIDGSSLVLLTFGGNDVRNELTRFGGFLAAGRPQDFVADFSASLAALSSGLDALYTSGARNFIVTGLPDIGKIPNVTRRGSAILNDKGEDLSRMLNSGYDPATGVDDLQGIDDIVAAFAGRSGADARFFDLFDYQRRLGADPQAFGLPATLNQRDICLATPGQAPGCEGFVYFDDIHPTTQLHRAIANGLTTQLGIAAIPEPASWLMMIAGFALVASTIRRRRYALRIVYA</sequence>
<keyword evidence="1 4" id="KW-0378">Hydrolase</keyword>
<dbReference type="PANTHER" id="PTHR45648">
    <property type="entry name" value="GDSL LIPASE/ACYLHYDROLASE FAMILY PROTEIN (AFU_ORTHOLOGUE AFUA_4G14700)"/>
    <property type="match status" value="1"/>
</dbReference>
<dbReference type="NCBIfam" id="NF035944">
    <property type="entry name" value="PEPxxWA-CTERM"/>
    <property type="match status" value="1"/>
</dbReference>
<dbReference type="InterPro" id="IPR013424">
    <property type="entry name" value="Ice-binding_C"/>
</dbReference>
<accession>A0ABP7EP04</accession>
<dbReference type="GO" id="GO:0016787">
    <property type="term" value="F:hydrolase activity"/>
    <property type="evidence" value="ECO:0007669"/>
    <property type="project" value="UniProtKB-KW"/>
</dbReference>
<dbReference type="PROSITE" id="PS01098">
    <property type="entry name" value="LIPASE_GDSL_SER"/>
    <property type="match status" value="1"/>
</dbReference>
<dbReference type="Proteomes" id="UP001500523">
    <property type="component" value="Unassembled WGS sequence"/>
</dbReference>
<dbReference type="SUPFAM" id="SSF52266">
    <property type="entry name" value="SGNH hydrolase"/>
    <property type="match status" value="1"/>
</dbReference>
<proteinExistence type="predicted"/>
<organism evidence="4 5">
    <name type="scientific">Sphingomonas cynarae</name>
    <dbReference type="NCBI Taxonomy" id="930197"/>
    <lineage>
        <taxon>Bacteria</taxon>
        <taxon>Pseudomonadati</taxon>
        <taxon>Pseudomonadota</taxon>
        <taxon>Alphaproteobacteria</taxon>
        <taxon>Sphingomonadales</taxon>
        <taxon>Sphingomonadaceae</taxon>
        <taxon>Sphingomonas</taxon>
    </lineage>
</organism>
<reference evidence="5" key="1">
    <citation type="journal article" date="2019" name="Int. J. Syst. Evol. Microbiol.">
        <title>The Global Catalogue of Microorganisms (GCM) 10K type strain sequencing project: providing services to taxonomists for standard genome sequencing and annotation.</title>
        <authorList>
            <consortium name="The Broad Institute Genomics Platform"/>
            <consortium name="The Broad Institute Genome Sequencing Center for Infectious Disease"/>
            <person name="Wu L."/>
            <person name="Ma J."/>
        </authorList>
    </citation>
    <scope>NUCLEOTIDE SEQUENCE [LARGE SCALE GENOMIC DNA]</scope>
    <source>
        <strain evidence="5">JCM 17498</strain>
    </source>
</reference>